<keyword evidence="4" id="KW-0812">Transmembrane</keyword>
<feature type="transmembrane region" description="Helical" evidence="4">
    <location>
        <begin position="188"/>
        <end position="208"/>
    </location>
</feature>
<dbReference type="GO" id="GO:0006935">
    <property type="term" value="P:chemotaxis"/>
    <property type="evidence" value="ECO:0007669"/>
    <property type="project" value="TreeGrafter"/>
</dbReference>
<keyword evidence="3" id="KW-0807">Transducer</keyword>
<dbReference type="GO" id="GO:0005886">
    <property type="term" value="C:plasma membrane"/>
    <property type="evidence" value="ECO:0007669"/>
    <property type="project" value="TreeGrafter"/>
</dbReference>
<dbReference type="PANTHER" id="PTHR43531:SF14">
    <property type="entry name" value="METHYL-ACCEPTING CHEMOTAXIS PROTEIN I-RELATED"/>
    <property type="match status" value="1"/>
</dbReference>
<dbReference type="InterPro" id="IPR051310">
    <property type="entry name" value="MCP_chemotaxis"/>
</dbReference>
<keyword evidence="4" id="KW-1133">Transmembrane helix</keyword>
<organism evidence="6">
    <name type="scientific">Solibacter usitatus (strain Ellin6076)</name>
    <dbReference type="NCBI Taxonomy" id="234267"/>
    <lineage>
        <taxon>Bacteria</taxon>
        <taxon>Pseudomonadati</taxon>
        <taxon>Acidobacteriota</taxon>
        <taxon>Terriglobia</taxon>
        <taxon>Bryobacterales</taxon>
        <taxon>Solibacteraceae</taxon>
        <taxon>Candidatus Solibacter</taxon>
    </lineage>
</organism>
<dbReference type="Pfam" id="PF00015">
    <property type="entry name" value="MCPsignal"/>
    <property type="match status" value="1"/>
</dbReference>
<accession>Q021K0</accession>
<dbReference type="PANTHER" id="PTHR43531">
    <property type="entry name" value="PROTEIN ICFG"/>
    <property type="match status" value="1"/>
</dbReference>
<sequence precursor="true">MNLSKRLLISFGSMLGLVLLLSAAALLVTRDLGGELDRAANVTARQQYLAGLVSAGAAELANLERGTVLAAMLGDKARADEYQQRFRSHAEGVQKALANLGKMAESREESARLQTLGQQAALVAQAHEEMRQAMANQQMDAGMAIFAQKLQPQLEEIGRQALELVDRQNRDLAAASAASASRSARSSWVTVALMLIALAVGAVVFLTVRHASSALKDLAYRMYQSAENVSSAASMVSSASHSLAEGASQQAASLEETSASTEEIASITRKNADHALQVAGLMQKSADGAGAVNTSLDRMVEQMGEIGNSSNKIARIIKVIDEIAFQTNILALNAAVEAARAGEAGLGFAVVADEVRNLAQRCAQAARDTAGLIEDSIATSRDGNARLDQMADSVRGMTESATRVKSLVDEVNLGSQEQARGMEQISRVVLQMEQVTQKTAASAEEGASAGTELNDHANGLRKLVHEMRTMVGME</sequence>
<evidence type="ECO:0000256" key="4">
    <source>
        <dbReference type="SAM" id="Phobius"/>
    </source>
</evidence>
<feature type="domain" description="Methyl-accepting transducer" evidence="5">
    <location>
        <begin position="225"/>
        <end position="454"/>
    </location>
</feature>
<dbReference type="GO" id="GO:0007165">
    <property type="term" value="P:signal transduction"/>
    <property type="evidence" value="ECO:0007669"/>
    <property type="project" value="UniProtKB-KW"/>
</dbReference>
<dbReference type="InterPro" id="IPR004089">
    <property type="entry name" value="MCPsignal_dom"/>
</dbReference>
<evidence type="ECO:0000256" key="3">
    <source>
        <dbReference type="PROSITE-ProRule" id="PRU00284"/>
    </source>
</evidence>
<dbReference type="OrthoDB" id="113130at2"/>
<dbReference type="STRING" id="234267.Acid_3416"/>
<dbReference type="GO" id="GO:0004888">
    <property type="term" value="F:transmembrane signaling receptor activity"/>
    <property type="evidence" value="ECO:0007669"/>
    <property type="project" value="TreeGrafter"/>
</dbReference>
<evidence type="ECO:0000256" key="1">
    <source>
        <dbReference type="ARBA" id="ARBA00022481"/>
    </source>
</evidence>
<dbReference type="SUPFAM" id="SSF58104">
    <property type="entry name" value="Methyl-accepting chemotaxis protein (MCP) signaling domain"/>
    <property type="match status" value="1"/>
</dbReference>
<dbReference type="PROSITE" id="PS50111">
    <property type="entry name" value="CHEMOTAXIS_TRANSDUC_2"/>
    <property type="match status" value="1"/>
</dbReference>
<evidence type="ECO:0000259" key="5">
    <source>
        <dbReference type="PROSITE" id="PS50111"/>
    </source>
</evidence>
<dbReference type="KEGG" id="sus:Acid_3416"/>
<name>Q021K0_SOLUE</name>
<evidence type="ECO:0000256" key="2">
    <source>
        <dbReference type="ARBA" id="ARBA00029447"/>
    </source>
</evidence>
<protein>
    <submittedName>
        <fullName evidence="6">Methyl-accepting chemotaxis sensory transducer</fullName>
    </submittedName>
</protein>
<dbReference type="EMBL" id="CP000473">
    <property type="protein sequence ID" value="ABJ84389.1"/>
    <property type="molecule type" value="Genomic_DNA"/>
</dbReference>
<dbReference type="InParanoid" id="Q021K0"/>
<dbReference type="HOGENOM" id="CLU_000445_107_16_0"/>
<comment type="similarity">
    <text evidence="2">Belongs to the methyl-accepting chemotaxis (MCP) protein family.</text>
</comment>
<gene>
    <name evidence="6" type="ordered locus">Acid_3416</name>
</gene>
<keyword evidence="4" id="KW-0472">Membrane</keyword>
<reference evidence="6" key="1">
    <citation type="submission" date="2006-10" db="EMBL/GenBank/DDBJ databases">
        <title>Complete sequence of Solibacter usitatus Ellin6076.</title>
        <authorList>
            <consortium name="US DOE Joint Genome Institute"/>
            <person name="Copeland A."/>
            <person name="Lucas S."/>
            <person name="Lapidus A."/>
            <person name="Barry K."/>
            <person name="Detter J.C."/>
            <person name="Glavina del Rio T."/>
            <person name="Hammon N."/>
            <person name="Israni S."/>
            <person name="Dalin E."/>
            <person name="Tice H."/>
            <person name="Pitluck S."/>
            <person name="Thompson L.S."/>
            <person name="Brettin T."/>
            <person name="Bruce D."/>
            <person name="Han C."/>
            <person name="Tapia R."/>
            <person name="Gilna P."/>
            <person name="Schmutz J."/>
            <person name="Larimer F."/>
            <person name="Land M."/>
            <person name="Hauser L."/>
            <person name="Kyrpides N."/>
            <person name="Mikhailova N."/>
            <person name="Janssen P.H."/>
            <person name="Kuske C.R."/>
            <person name="Richardson P."/>
        </authorList>
    </citation>
    <scope>NUCLEOTIDE SEQUENCE</scope>
    <source>
        <strain evidence="6">Ellin6076</strain>
    </source>
</reference>
<dbReference type="eggNOG" id="COG0840">
    <property type="taxonomic scope" value="Bacteria"/>
</dbReference>
<dbReference type="AlphaFoldDB" id="Q021K0"/>
<dbReference type="SMART" id="SM00283">
    <property type="entry name" value="MA"/>
    <property type="match status" value="1"/>
</dbReference>
<evidence type="ECO:0000313" key="6">
    <source>
        <dbReference type="EMBL" id="ABJ84389.1"/>
    </source>
</evidence>
<proteinExistence type="inferred from homology"/>
<keyword evidence="1" id="KW-0488">Methylation</keyword>
<dbReference type="Gene3D" id="1.10.287.950">
    <property type="entry name" value="Methyl-accepting chemotaxis protein"/>
    <property type="match status" value="1"/>
</dbReference>